<feature type="compositionally biased region" description="Basic and acidic residues" evidence="2">
    <location>
        <begin position="274"/>
        <end position="301"/>
    </location>
</feature>
<dbReference type="EMBL" id="CYGX02000014">
    <property type="protein sequence ID" value="SIT38178.1"/>
    <property type="molecule type" value="Genomic_DNA"/>
</dbReference>
<feature type="region of interest" description="Disordered" evidence="2">
    <location>
        <begin position="348"/>
        <end position="368"/>
    </location>
</feature>
<dbReference type="InterPro" id="IPR017853">
    <property type="entry name" value="GH"/>
</dbReference>
<evidence type="ECO:0008006" key="5">
    <source>
        <dbReference type="Google" id="ProtNLM"/>
    </source>
</evidence>
<feature type="region of interest" description="Disordered" evidence="2">
    <location>
        <begin position="230"/>
        <end position="310"/>
    </location>
</feature>
<organism evidence="3 4">
    <name type="scientific">Paraburkholderia ribeironis</name>
    <dbReference type="NCBI Taxonomy" id="1247936"/>
    <lineage>
        <taxon>Bacteria</taxon>
        <taxon>Pseudomonadati</taxon>
        <taxon>Pseudomonadota</taxon>
        <taxon>Betaproteobacteria</taxon>
        <taxon>Burkholderiales</taxon>
        <taxon>Burkholderiaceae</taxon>
        <taxon>Paraburkholderia</taxon>
    </lineage>
</organism>
<reference evidence="3 4" key="1">
    <citation type="submission" date="2016-12" db="EMBL/GenBank/DDBJ databases">
        <authorList>
            <person name="Song W.-J."/>
            <person name="Kurnit D.M."/>
        </authorList>
    </citation>
    <scope>NUCLEOTIDE SEQUENCE [LARGE SCALE GENOMIC DNA]</scope>
    <source>
        <strain evidence="3 4">STM7296</strain>
    </source>
</reference>
<dbReference type="Pfam" id="PF01183">
    <property type="entry name" value="Glyco_hydro_25"/>
    <property type="match status" value="1"/>
</dbReference>
<evidence type="ECO:0000313" key="3">
    <source>
        <dbReference type="EMBL" id="SIT38178.1"/>
    </source>
</evidence>
<dbReference type="GO" id="GO:0016052">
    <property type="term" value="P:carbohydrate catabolic process"/>
    <property type="evidence" value="ECO:0007669"/>
    <property type="project" value="TreeGrafter"/>
</dbReference>
<evidence type="ECO:0000256" key="2">
    <source>
        <dbReference type="SAM" id="MobiDB-lite"/>
    </source>
</evidence>
<dbReference type="GO" id="GO:0016998">
    <property type="term" value="P:cell wall macromolecule catabolic process"/>
    <property type="evidence" value="ECO:0007669"/>
    <property type="project" value="InterPro"/>
</dbReference>
<dbReference type="SUPFAM" id="SSF51445">
    <property type="entry name" value="(Trans)glycosidases"/>
    <property type="match status" value="1"/>
</dbReference>
<comment type="similarity">
    <text evidence="1">Belongs to the glycosyl hydrolase 25 family.</text>
</comment>
<dbReference type="PANTHER" id="PTHR34135:SF2">
    <property type="entry name" value="LYSOZYME"/>
    <property type="match status" value="1"/>
</dbReference>
<name>A0A1N7RSU9_9BURK</name>
<proteinExistence type="inferred from homology"/>
<dbReference type="Proteomes" id="UP000187012">
    <property type="component" value="Unassembled WGS sequence"/>
</dbReference>
<sequence length="661" mass="71214">MDQVCPPFAPAFEQIRSGMGHGLAGYPPAYTGCLAMDTDRVTRVIQSLSDVERGWLNNVLDMTARGPASLRDLWSEAWFGESSERALMIQPAYAGAFFYVPACAWAEHLREIEHTLEVAMLLDLLVTAGFMQIHHALQAPRGDVRCIGAIFSEPRVEVVRGKPRIVINEAGDYTEDPATIVNSAGEVLYRSARLGHDAFDLVHETTQGILLIRPVERVALLAALGAPIRSETTEPSSHGRDALSRADAGGAPKSSDDVGASVVCLGGSDANAQDTRENSAAHDSQEAPRARFEPSGGDRQHVPRGSEPNCQTGLRRRRLLIGAMLTFLCVAVAGLALSERAWIHQEHASGGGTRQTDGGDVPASAPTAAVSAVVRSPVAVDANATNPQADEAAGSEPASVGASGPTASTGASEAGRSAQQIGAFLPERDGKEVAVVDSMPEHPRGLDVSQWSGKGKSGAEAVFAVAPRIDFAFARVAYGTRRDPEFLENWKLMEKRGVYRGAYLFLRVDEDPIKQVDAAVDTIGPATPRDLCLTIDIERMSFPLHVALPDVTTVDRVLSAALQRVEETMKCTPMIYTDWDTGHDYLNAAEFARFPLWIADWTKASSPKLPPAWSDFKFWQRADHFHNSPVPADFDVFNGTAAELGRLVRLASRQPASSLLP</sequence>
<accession>A0A1N7RSU9</accession>
<protein>
    <recommendedName>
        <fullName evidence="5">Glycoside hydrolase family 25</fullName>
    </recommendedName>
</protein>
<dbReference type="STRING" id="1247936.BN2475_140050"/>
<feature type="region of interest" description="Disordered" evidence="2">
    <location>
        <begin position="388"/>
        <end position="417"/>
    </location>
</feature>
<gene>
    <name evidence="3" type="ORF">BN2475_140050</name>
</gene>
<evidence type="ECO:0000313" key="4">
    <source>
        <dbReference type="Proteomes" id="UP000187012"/>
    </source>
</evidence>
<dbReference type="GO" id="GO:0009253">
    <property type="term" value="P:peptidoglycan catabolic process"/>
    <property type="evidence" value="ECO:0007669"/>
    <property type="project" value="InterPro"/>
</dbReference>
<dbReference type="Gene3D" id="3.20.20.80">
    <property type="entry name" value="Glycosidases"/>
    <property type="match status" value="1"/>
</dbReference>
<dbReference type="PANTHER" id="PTHR34135">
    <property type="entry name" value="LYSOZYME"/>
    <property type="match status" value="1"/>
</dbReference>
<evidence type="ECO:0000256" key="1">
    <source>
        <dbReference type="ARBA" id="ARBA00010646"/>
    </source>
</evidence>
<dbReference type="PROSITE" id="PS51904">
    <property type="entry name" value="GLYCOSYL_HYDROL_F25_2"/>
    <property type="match status" value="1"/>
</dbReference>
<dbReference type="GO" id="GO:0003796">
    <property type="term" value="F:lysozyme activity"/>
    <property type="evidence" value="ECO:0007669"/>
    <property type="project" value="InterPro"/>
</dbReference>
<dbReference type="InterPro" id="IPR002053">
    <property type="entry name" value="Glyco_hydro_25"/>
</dbReference>
<keyword evidence="4" id="KW-1185">Reference proteome</keyword>
<dbReference type="AlphaFoldDB" id="A0A1N7RSU9"/>